<gene>
    <name evidence="2" type="ORF">PHMEG_00026278</name>
</gene>
<sequence length="141" mass="16749">RLSVSSDRLGGEDLRVVRDNLTFLTRGRVNSNGKIYMPDTPRNESTSSSASFSKNKRVRARKRMEEIQRDVDNIGEKLTSSSDDIMRMLLLFQKDTDRRAEAEEHRRREEREERAETERTERAERDLLRRQEAEDAERRRH</sequence>
<dbReference type="STRING" id="4795.A0A225V9L3"/>
<feature type="compositionally biased region" description="Basic and acidic residues" evidence="1">
    <location>
        <begin position="94"/>
        <end position="141"/>
    </location>
</feature>
<feature type="region of interest" description="Disordered" evidence="1">
    <location>
        <begin position="32"/>
        <end position="64"/>
    </location>
</feature>
<proteinExistence type="predicted"/>
<evidence type="ECO:0000313" key="2">
    <source>
        <dbReference type="EMBL" id="OWZ02201.1"/>
    </source>
</evidence>
<dbReference type="EMBL" id="NBNE01006324">
    <property type="protein sequence ID" value="OWZ02201.1"/>
    <property type="molecule type" value="Genomic_DNA"/>
</dbReference>
<reference evidence="3" key="1">
    <citation type="submission" date="2017-03" db="EMBL/GenBank/DDBJ databases">
        <title>Phytopthora megakarya and P. palmivora, two closely related causual agents of cacao black pod achieved similar genome size and gene model numbers by different mechanisms.</title>
        <authorList>
            <person name="Ali S."/>
            <person name="Shao J."/>
            <person name="Larry D.J."/>
            <person name="Kronmiller B."/>
            <person name="Shen D."/>
            <person name="Strem M.D."/>
            <person name="Melnick R.L."/>
            <person name="Guiltinan M.J."/>
            <person name="Tyler B.M."/>
            <person name="Meinhardt L.W."/>
            <person name="Bailey B.A."/>
        </authorList>
    </citation>
    <scope>NUCLEOTIDE SEQUENCE [LARGE SCALE GENOMIC DNA]</scope>
    <source>
        <strain evidence="3">zdho120</strain>
    </source>
</reference>
<feature type="non-terminal residue" evidence="2">
    <location>
        <position position="1"/>
    </location>
</feature>
<dbReference type="OrthoDB" id="129740at2759"/>
<evidence type="ECO:0000313" key="3">
    <source>
        <dbReference type="Proteomes" id="UP000198211"/>
    </source>
</evidence>
<organism evidence="2 3">
    <name type="scientific">Phytophthora megakarya</name>
    <dbReference type="NCBI Taxonomy" id="4795"/>
    <lineage>
        <taxon>Eukaryota</taxon>
        <taxon>Sar</taxon>
        <taxon>Stramenopiles</taxon>
        <taxon>Oomycota</taxon>
        <taxon>Peronosporomycetes</taxon>
        <taxon>Peronosporales</taxon>
        <taxon>Peronosporaceae</taxon>
        <taxon>Phytophthora</taxon>
    </lineage>
</organism>
<name>A0A225V9L3_9STRA</name>
<comment type="caution">
    <text evidence="2">The sequence shown here is derived from an EMBL/GenBank/DDBJ whole genome shotgun (WGS) entry which is preliminary data.</text>
</comment>
<accession>A0A225V9L3</accession>
<feature type="region of interest" description="Disordered" evidence="1">
    <location>
        <begin position="93"/>
        <end position="141"/>
    </location>
</feature>
<protein>
    <submittedName>
        <fullName evidence="2">Uncharacterized protein</fullName>
    </submittedName>
</protein>
<dbReference type="AlphaFoldDB" id="A0A225V9L3"/>
<keyword evidence="3" id="KW-1185">Reference proteome</keyword>
<dbReference type="Proteomes" id="UP000198211">
    <property type="component" value="Unassembled WGS sequence"/>
</dbReference>
<evidence type="ECO:0000256" key="1">
    <source>
        <dbReference type="SAM" id="MobiDB-lite"/>
    </source>
</evidence>